<dbReference type="Gene3D" id="1.10.10.10">
    <property type="entry name" value="Winged helix-like DNA-binding domain superfamily/Winged helix DNA-binding domain"/>
    <property type="match status" value="1"/>
</dbReference>
<dbReference type="Proteomes" id="UP000565572">
    <property type="component" value="Unassembled WGS sequence"/>
</dbReference>
<reference evidence="5 6" key="1">
    <citation type="submission" date="2020-08" db="EMBL/GenBank/DDBJ databases">
        <title>Sequencing the genomes of 1000 actinobacteria strains.</title>
        <authorList>
            <person name="Klenk H.-P."/>
        </authorList>
    </citation>
    <scope>NUCLEOTIDE SEQUENCE [LARGE SCALE GENOMIC DNA]</scope>
    <source>
        <strain evidence="5 6">DSM 11053</strain>
    </source>
</reference>
<sequence length="152" mass="16535">MLGILGGDERCPIARGLDVLGEKWTLMVVRDALLGSTRFSQFQASLGIPREILTARLASLVESGVLERSSYKPDGGRAREEYRLTESGRDLGPVLLALGGWADRHHPSERRSDLRFVDAETDEAVEAAVVAAGSGRIVPRDRVAARLDRPVS</sequence>
<dbReference type="SUPFAM" id="SSF46785">
    <property type="entry name" value="Winged helix' DNA-binding domain"/>
    <property type="match status" value="1"/>
</dbReference>
<keyword evidence="1" id="KW-0805">Transcription regulation</keyword>
<dbReference type="EMBL" id="JACHZG010000001">
    <property type="protein sequence ID" value="MBB3327170.1"/>
    <property type="molecule type" value="Genomic_DNA"/>
</dbReference>
<proteinExistence type="predicted"/>
<feature type="domain" description="HTH hxlR-type" evidence="4">
    <location>
        <begin position="11"/>
        <end position="110"/>
    </location>
</feature>
<evidence type="ECO:0000313" key="5">
    <source>
        <dbReference type="EMBL" id="MBB3327170.1"/>
    </source>
</evidence>
<keyword evidence="6" id="KW-1185">Reference proteome</keyword>
<dbReference type="GO" id="GO:0003677">
    <property type="term" value="F:DNA binding"/>
    <property type="evidence" value="ECO:0007669"/>
    <property type="project" value="UniProtKB-KW"/>
</dbReference>
<dbReference type="PANTHER" id="PTHR33204">
    <property type="entry name" value="TRANSCRIPTIONAL REGULATOR, MARR FAMILY"/>
    <property type="match status" value="1"/>
</dbReference>
<organism evidence="5 6">
    <name type="scientific">Microlunatus antarcticus</name>
    <dbReference type="NCBI Taxonomy" id="53388"/>
    <lineage>
        <taxon>Bacteria</taxon>
        <taxon>Bacillati</taxon>
        <taxon>Actinomycetota</taxon>
        <taxon>Actinomycetes</taxon>
        <taxon>Propionibacteriales</taxon>
        <taxon>Propionibacteriaceae</taxon>
        <taxon>Microlunatus</taxon>
    </lineage>
</organism>
<dbReference type="InterPro" id="IPR036388">
    <property type="entry name" value="WH-like_DNA-bd_sf"/>
</dbReference>
<comment type="caution">
    <text evidence="5">The sequence shown here is derived from an EMBL/GenBank/DDBJ whole genome shotgun (WGS) entry which is preliminary data.</text>
</comment>
<dbReference type="Pfam" id="PF01638">
    <property type="entry name" value="HxlR"/>
    <property type="match status" value="1"/>
</dbReference>
<evidence type="ECO:0000256" key="3">
    <source>
        <dbReference type="ARBA" id="ARBA00023163"/>
    </source>
</evidence>
<evidence type="ECO:0000256" key="2">
    <source>
        <dbReference type="ARBA" id="ARBA00023125"/>
    </source>
</evidence>
<dbReference type="InterPro" id="IPR002577">
    <property type="entry name" value="HTH_HxlR"/>
</dbReference>
<evidence type="ECO:0000313" key="6">
    <source>
        <dbReference type="Proteomes" id="UP000565572"/>
    </source>
</evidence>
<dbReference type="RefSeq" id="WP_183338210.1">
    <property type="nucleotide sequence ID" value="NZ_JACHZG010000001.1"/>
</dbReference>
<accession>A0A7W5P736</accession>
<dbReference type="PANTHER" id="PTHR33204:SF18">
    <property type="entry name" value="TRANSCRIPTIONAL REGULATORY PROTEIN"/>
    <property type="match status" value="1"/>
</dbReference>
<dbReference type="PROSITE" id="PS51118">
    <property type="entry name" value="HTH_HXLR"/>
    <property type="match status" value="1"/>
</dbReference>
<dbReference type="InterPro" id="IPR036390">
    <property type="entry name" value="WH_DNA-bd_sf"/>
</dbReference>
<name>A0A7W5P736_9ACTN</name>
<gene>
    <name evidence="5" type="ORF">FHX39_002114</name>
</gene>
<protein>
    <submittedName>
        <fullName evidence="5">DNA-binding HxlR family transcriptional regulator</fullName>
    </submittedName>
</protein>
<dbReference type="AlphaFoldDB" id="A0A7W5P736"/>
<evidence type="ECO:0000259" key="4">
    <source>
        <dbReference type="PROSITE" id="PS51118"/>
    </source>
</evidence>
<evidence type="ECO:0000256" key="1">
    <source>
        <dbReference type="ARBA" id="ARBA00023015"/>
    </source>
</evidence>
<keyword evidence="3" id="KW-0804">Transcription</keyword>
<keyword evidence="2 5" id="KW-0238">DNA-binding</keyword>